<gene>
    <name evidence="1" type="ORF">ANCCAN_12849</name>
</gene>
<dbReference type="EMBL" id="JOJR01000246">
    <property type="protein sequence ID" value="RCN41211.1"/>
    <property type="molecule type" value="Genomic_DNA"/>
</dbReference>
<evidence type="ECO:0008006" key="3">
    <source>
        <dbReference type="Google" id="ProtNLM"/>
    </source>
</evidence>
<dbReference type="OrthoDB" id="5857894at2759"/>
<dbReference type="Proteomes" id="UP000252519">
    <property type="component" value="Unassembled WGS sequence"/>
</dbReference>
<organism evidence="1 2">
    <name type="scientific">Ancylostoma caninum</name>
    <name type="common">Dog hookworm</name>
    <dbReference type="NCBI Taxonomy" id="29170"/>
    <lineage>
        <taxon>Eukaryota</taxon>
        <taxon>Metazoa</taxon>
        <taxon>Ecdysozoa</taxon>
        <taxon>Nematoda</taxon>
        <taxon>Chromadorea</taxon>
        <taxon>Rhabditida</taxon>
        <taxon>Rhabditina</taxon>
        <taxon>Rhabditomorpha</taxon>
        <taxon>Strongyloidea</taxon>
        <taxon>Ancylostomatidae</taxon>
        <taxon>Ancylostomatinae</taxon>
        <taxon>Ancylostoma</taxon>
    </lineage>
</organism>
<keyword evidence="2" id="KW-1185">Reference proteome</keyword>
<dbReference type="STRING" id="29170.A0A368GA09"/>
<evidence type="ECO:0000313" key="1">
    <source>
        <dbReference type="EMBL" id="RCN41211.1"/>
    </source>
</evidence>
<evidence type="ECO:0000313" key="2">
    <source>
        <dbReference type="Proteomes" id="UP000252519"/>
    </source>
</evidence>
<dbReference type="GO" id="GO:0003676">
    <property type="term" value="F:nucleic acid binding"/>
    <property type="evidence" value="ECO:0007669"/>
    <property type="project" value="InterPro"/>
</dbReference>
<protein>
    <recommendedName>
        <fullName evidence="3">Transposase Tc1-like domain-containing protein</fullName>
    </recommendedName>
</protein>
<dbReference type="InterPro" id="IPR036397">
    <property type="entry name" value="RNaseH_sf"/>
</dbReference>
<dbReference type="Gene3D" id="3.30.420.10">
    <property type="entry name" value="Ribonuclease H-like superfamily/Ribonuclease H"/>
    <property type="match status" value="1"/>
</dbReference>
<dbReference type="AlphaFoldDB" id="A0A368GA09"/>
<accession>A0A368GA09</accession>
<sequence length="87" mass="10396">MWRTIRRSGHIHHAVLTKTPWITEEHKRAKLNFAQENMETDWSKIVWSDEKKFNLDGCDGQEGYWRDARKEPRFFSKRKFGGGSLMV</sequence>
<reference evidence="1 2" key="1">
    <citation type="submission" date="2014-10" db="EMBL/GenBank/DDBJ databases">
        <title>Draft genome of the hookworm Ancylostoma caninum.</title>
        <authorList>
            <person name="Mitreva M."/>
        </authorList>
    </citation>
    <scope>NUCLEOTIDE SEQUENCE [LARGE SCALE GENOMIC DNA]</scope>
    <source>
        <strain evidence="1 2">Baltimore</strain>
    </source>
</reference>
<proteinExistence type="predicted"/>
<name>A0A368GA09_ANCCA</name>
<comment type="caution">
    <text evidence="1">The sequence shown here is derived from an EMBL/GenBank/DDBJ whole genome shotgun (WGS) entry which is preliminary data.</text>
</comment>